<gene>
    <name evidence="9" type="ORF">EF807_05595</name>
</gene>
<evidence type="ECO:0000313" key="9">
    <source>
        <dbReference type="EMBL" id="RZN68627.1"/>
    </source>
</evidence>
<dbReference type="NCBIfam" id="NF006321">
    <property type="entry name" value="PRK08534.1"/>
    <property type="match status" value="1"/>
</dbReference>
<dbReference type="Proteomes" id="UP000320766">
    <property type="component" value="Unassembled WGS sequence"/>
</dbReference>
<evidence type="ECO:0000256" key="5">
    <source>
        <dbReference type="ARBA" id="ARBA00044813"/>
    </source>
</evidence>
<dbReference type="InterPro" id="IPR002869">
    <property type="entry name" value="Pyrv_flavodox_OxRed_cen"/>
</dbReference>
<dbReference type="InterPro" id="IPR051626">
    <property type="entry name" value="Oxidoreductase_gamma_subunit"/>
</dbReference>
<dbReference type="SUPFAM" id="SSF53323">
    <property type="entry name" value="Pyruvate-ferredoxin oxidoreductase, PFOR, domain III"/>
    <property type="match status" value="1"/>
</dbReference>
<evidence type="ECO:0000256" key="7">
    <source>
        <dbReference type="ARBA" id="ARBA00049357"/>
    </source>
</evidence>
<comment type="catalytic activity">
    <reaction evidence="7">
        <text>2 oxidized [2Fe-2S]-[ferredoxin] + pyruvate + CoA = 2 reduced [2Fe-2S]-[ferredoxin] + acetyl-CoA + CO2 + H(+)</text>
        <dbReference type="Rhea" id="RHEA:12765"/>
        <dbReference type="Rhea" id="RHEA-COMP:10000"/>
        <dbReference type="Rhea" id="RHEA-COMP:10001"/>
        <dbReference type="ChEBI" id="CHEBI:15361"/>
        <dbReference type="ChEBI" id="CHEBI:15378"/>
        <dbReference type="ChEBI" id="CHEBI:16526"/>
        <dbReference type="ChEBI" id="CHEBI:33737"/>
        <dbReference type="ChEBI" id="CHEBI:33738"/>
        <dbReference type="ChEBI" id="CHEBI:57287"/>
        <dbReference type="ChEBI" id="CHEBI:57288"/>
        <dbReference type="EC" id="1.2.7.1"/>
    </reaction>
</comment>
<evidence type="ECO:0000313" key="10">
    <source>
        <dbReference type="Proteomes" id="UP000320766"/>
    </source>
</evidence>
<protein>
    <recommendedName>
        <fullName evidence="3">Pyruvate synthase subunit PorC</fullName>
        <ecNumber evidence="2">1.2.7.1</ecNumber>
    </recommendedName>
    <alternativeName>
        <fullName evidence="6">Pyruvate oxidoreductase gamma chain</fullName>
    </alternativeName>
    <alternativeName>
        <fullName evidence="5">Pyruvic-ferredoxin oxidoreductase subunit gamma</fullName>
    </alternativeName>
</protein>
<dbReference type="InterPro" id="IPR011894">
    <property type="entry name" value="PorC_KorC"/>
</dbReference>
<feature type="domain" description="Pyruvate/ketoisovalerate oxidoreductase catalytic" evidence="8">
    <location>
        <begin position="10"/>
        <end position="173"/>
    </location>
</feature>
<keyword evidence="4" id="KW-0560">Oxidoreductase</keyword>
<organism evidence="9 10">
    <name type="scientific">Candidatus Methanolliviera hydrocarbonicum</name>
    <dbReference type="NCBI Taxonomy" id="2491085"/>
    <lineage>
        <taxon>Archaea</taxon>
        <taxon>Methanobacteriati</taxon>
        <taxon>Methanobacteriota</taxon>
        <taxon>Candidatus Methanoliparia</taxon>
        <taxon>Candidatus Methanoliparales</taxon>
        <taxon>Candidatus Methanollivieraceae</taxon>
        <taxon>Candidatus Methanolliviera</taxon>
    </lineage>
</organism>
<proteinExistence type="predicted"/>
<dbReference type="NCBIfam" id="NF040683">
    <property type="entry name" value="PorC_Meth_Thtga"/>
    <property type="match status" value="1"/>
</dbReference>
<evidence type="ECO:0000256" key="2">
    <source>
        <dbReference type="ARBA" id="ARBA00012822"/>
    </source>
</evidence>
<dbReference type="AlphaFoldDB" id="A0A520KW14"/>
<evidence type="ECO:0000256" key="1">
    <source>
        <dbReference type="ARBA" id="ARBA00011595"/>
    </source>
</evidence>
<dbReference type="InterPro" id="IPR019752">
    <property type="entry name" value="Pyrv/ketoisovalerate_OxRed_cat"/>
</dbReference>
<comment type="subunit">
    <text evidence="1">Heterotetramer of one alpha, one beta, one delta and one gamma chain.</text>
</comment>
<evidence type="ECO:0000256" key="4">
    <source>
        <dbReference type="ARBA" id="ARBA00023002"/>
    </source>
</evidence>
<dbReference type="PANTHER" id="PTHR43366:SF1">
    <property type="entry name" value="PYRUVATE SYNTHASE SUBUNIT PORC"/>
    <property type="match status" value="1"/>
</dbReference>
<keyword evidence="9" id="KW-0670">Pyruvate</keyword>
<dbReference type="Gene3D" id="3.40.920.10">
    <property type="entry name" value="Pyruvate-ferredoxin oxidoreductase, PFOR, domain III"/>
    <property type="match status" value="1"/>
</dbReference>
<accession>A0A520KW14</accession>
<dbReference type="InterPro" id="IPR053412">
    <property type="entry name" value="Pyruvate_synthase_PorC"/>
</dbReference>
<evidence type="ECO:0000256" key="6">
    <source>
        <dbReference type="ARBA" id="ARBA00044815"/>
    </source>
</evidence>
<dbReference type="GO" id="GO:0019164">
    <property type="term" value="F:pyruvate synthase activity"/>
    <property type="evidence" value="ECO:0007669"/>
    <property type="project" value="UniProtKB-EC"/>
</dbReference>
<dbReference type="EC" id="1.2.7.1" evidence="2"/>
<evidence type="ECO:0000256" key="3">
    <source>
        <dbReference type="ARBA" id="ARBA00019586"/>
    </source>
</evidence>
<dbReference type="EMBL" id="RXIL01000101">
    <property type="protein sequence ID" value="RZN68627.1"/>
    <property type="molecule type" value="Genomic_DNA"/>
</dbReference>
<comment type="caution">
    <text evidence="9">The sequence shown here is derived from an EMBL/GenBank/DDBJ whole genome shotgun (WGS) entry which is preliminary data.</text>
</comment>
<dbReference type="Pfam" id="PF01558">
    <property type="entry name" value="POR"/>
    <property type="match status" value="1"/>
</dbReference>
<reference evidence="9 10" key="1">
    <citation type="journal article" date="2019" name="Nat. Microbiol.">
        <title>Wide diversity of methane and short-chain alkane metabolisms in uncultured archaea.</title>
        <authorList>
            <person name="Borrel G."/>
            <person name="Adam P.S."/>
            <person name="McKay L.J."/>
            <person name="Chen L.X."/>
            <person name="Sierra-Garcia I.N."/>
            <person name="Sieber C.M."/>
            <person name="Letourneur Q."/>
            <person name="Ghozlane A."/>
            <person name="Andersen G.L."/>
            <person name="Li W.J."/>
            <person name="Hallam S.J."/>
            <person name="Muyzer G."/>
            <person name="de Oliveira V.M."/>
            <person name="Inskeep W.P."/>
            <person name="Banfield J.F."/>
            <person name="Gribaldo S."/>
        </authorList>
    </citation>
    <scope>NUCLEOTIDE SEQUENCE [LARGE SCALE GENOMIC DNA]</scope>
    <source>
        <strain evidence="9">NM1b</strain>
    </source>
</reference>
<sequence length="180" mass="19793">MIEIRFHGRGGQGAVTAAELLAVAAFNDGYYSQAFPAFGVERRGAPVLAFTRINDEKIRVRSQIYSPDYVIVQDSTLVKTVNVVEGLKEDGMVVINSNKDPKEFDIGREIRAIDATKISLDVIGRPIMNTTMLGAFAGATGVVSLESVKKAVENRFEGKLKERNVRAVEVAYEKIKEDAR</sequence>
<evidence type="ECO:0000259" key="8">
    <source>
        <dbReference type="Pfam" id="PF01558"/>
    </source>
</evidence>
<name>A0A520KW14_9EURY</name>
<dbReference type="NCBIfam" id="TIGR02175">
    <property type="entry name" value="PorC_KorC"/>
    <property type="match status" value="1"/>
</dbReference>
<dbReference type="PANTHER" id="PTHR43366">
    <property type="entry name" value="PYRUVATE SYNTHASE SUBUNIT PORC"/>
    <property type="match status" value="1"/>
</dbReference>